<evidence type="ECO:0000313" key="3">
    <source>
        <dbReference type="Proteomes" id="UP000029665"/>
    </source>
</evidence>
<dbReference type="EMBL" id="CCBP010000215">
    <property type="protein sequence ID" value="CDO74794.1"/>
    <property type="molecule type" value="Genomic_DNA"/>
</dbReference>
<name>A0A060SRJ0_PYCCI</name>
<feature type="region of interest" description="Disordered" evidence="1">
    <location>
        <begin position="554"/>
        <end position="594"/>
    </location>
</feature>
<proteinExistence type="predicted"/>
<accession>A0A060SRJ0</accession>
<feature type="compositionally biased region" description="Low complexity" evidence="1">
    <location>
        <begin position="317"/>
        <end position="335"/>
    </location>
</feature>
<evidence type="ECO:0000256" key="1">
    <source>
        <dbReference type="SAM" id="MobiDB-lite"/>
    </source>
</evidence>
<feature type="compositionally biased region" description="Low complexity" evidence="1">
    <location>
        <begin position="564"/>
        <end position="594"/>
    </location>
</feature>
<feature type="region of interest" description="Disordered" evidence="1">
    <location>
        <begin position="681"/>
        <end position="720"/>
    </location>
</feature>
<feature type="compositionally biased region" description="Polar residues" evidence="1">
    <location>
        <begin position="371"/>
        <end position="383"/>
    </location>
</feature>
<protein>
    <submittedName>
        <fullName evidence="2">Uncharacterized protein</fullName>
    </submittedName>
</protein>
<reference evidence="2" key="1">
    <citation type="submission" date="2014-01" db="EMBL/GenBank/DDBJ databases">
        <title>The genome of the white-rot fungus Pycnoporus cinnabarinus: a basidiomycete model with a versatile arsenal for lignocellulosic biomass breakdown.</title>
        <authorList>
            <person name="Levasseur A."/>
            <person name="Lomascolo A."/>
            <person name="Ruiz-Duenas F.J."/>
            <person name="Uzan E."/>
            <person name="Piumi F."/>
            <person name="Kues U."/>
            <person name="Ram A.F.J."/>
            <person name="Murat C."/>
            <person name="Haon M."/>
            <person name="Benoit I."/>
            <person name="Arfi Y."/>
            <person name="Chevret D."/>
            <person name="Drula E."/>
            <person name="Kwon M.J."/>
            <person name="Gouret P."/>
            <person name="Lesage-Meessen L."/>
            <person name="Lombard V."/>
            <person name="Mariette J."/>
            <person name="Noirot C."/>
            <person name="Park J."/>
            <person name="Patyshakuliyeva A."/>
            <person name="Wieneger R.A.B."/>
            <person name="Wosten H.A.B."/>
            <person name="Martin F."/>
            <person name="Coutinho P.M."/>
            <person name="de Vries R."/>
            <person name="Martinez A.T."/>
            <person name="Klopp C."/>
            <person name="Pontarotti P."/>
            <person name="Henrissat B."/>
            <person name="Record E."/>
        </authorList>
    </citation>
    <scope>NUCLEOTIDE SEQUENCE [LARGE SCALE GENOMIC DNA]</scope>
    <source>
        <strain evidence="2">BRFM137</strain>
    </source>
</reference>
<feature type="compositionally biased region" description="Low complexity" evidence="1">
    <location>
        <begin position="152"/>
        <end position="162"/>
    </location>
</feature>
<gene>
    <name evidence="2" type="ORF">BN946_scf185001.g42</name>
</gene>
<feature type="region of interest" description="Disordered" evidence="1">
    <location>
        <begin position="410"/>
        <end position="505"/>
    </location>
</feature>
<evidence type="ECO:0000313" key="2">
    <source>
        <dbReference type="EMBL" id="CDO74794.1"/>
    </source>
</evidence>
<dbReference type="AlphaFoldDB" id="A0A060SRJ0"/>
<comment type="caution">
    <text evidence="2">The sequence shown here is derived from an EMBL/GenBank/DDBJ whole genome shotgun (WGS) entry which is preliminary data.</text>
</comment>
<dbReference type="OMA" id="DAVWWLC"/>
<dbReference type="OrthoDB" id="2757762at2759"/>
<dbReference type="STRING" id="5643.A0A060SRJ0"/>
<feature type="region of interest" description="Disordered" evidence="1">
    <location>
        <begin position="628"/>
        <end position="652"/>
    </location>
</feature>
<feature type="region of interest" description="Disordered" evidence="1">
    <location>
        <begin position="141"/>
        <end position="162"/>
    </location>
</feature>
<organism evidence="2 3">
    <name type="scientific">Pycnoporus cinnabarinus</name>
    <name type="common">Cinnabar-red polypore</name>
    <name type="synonym">Trametes cinnabarina</name>
    <dbReference type="NCBI Taxonomy" id="5643"/>
    <lineage>
        <taxon>Eukaryota</taxon>
        <taxon>Fungi</taxon>
        <taxon>Dikarya</taxon>
        <taxon>Basidiomycota</taxon>
        <taxon>Agaricomycotina</taxon>
        <taxon>Agaricomycetes</taxon>
        <taxon>Polyporales</taxon>
        <taxon>Polyporaceae</taxon>
        <taxon>Trametes</taxon>
    </lineage>
</organism>
<feature type="compositionally biased region" description="Basic and acidic residues" evidence="1">
    <location>
        <begin position="681"/>
        <end position="707"/>
    </location>
</feature>
<keyword evidence="3" id="KW-1185">Reference proteome</keyword>
<feature type="region of interest" description="Disordered" evidence="1">
    <location>
        <begin position="366"/>
        <end position="392"/>
    </location>
</feature>
<feature type="compositionally biased region" description="Low complexity" evidence="1">
    <location>
        <begin position="410"/>
        <end position="431"/>
    </location>
</feature>
<feature type="region of interest" description="Disordered" evidence="1">
    <location>
        <begin position="309"/>
        <end position="338"/>
    </location>
</feature>
<sequence>MGFISSELRSQTRIFSGEPNGRPAVYPRVRSAFSSSRLRHYVHSVPSFPASFYLDAAAIANAGFLVADALPDAVLHGPPKGILAAFDAADALIEMLIANTVAVPVDLIMSTTLRSLRAVGDVFTGVLRCYESLSDIAKSPGVKQNSVHYGRTDSSSSTGPASISTNLSGNGCVLPSSSTLETLSVLLRSLLSSAIPALLVHNNAVAKQATKKKTRLSHARVAHIHTSACTVAIDNILGSVYEHVLLPTIRAFAMLSEAYLIDCLRLNSGSVREGPAFDDIPDSLPDLRPDIFTLLGEVLTVLKDSLSQPRIETPRKTPATDSSASTSPSAGPFAANPTSGDVETLLALECIRELGKLYFPVSTSDHPETPNCMQQSSGSSTDVNPVPYPATPNAPAALATTLLSASDSATTSASIPAPRCASASAPSAPSRQPERARPGTCASARRPPTVTLLEADSGPPRSARNFGETYAGERASGRGPLSSHTPDHSVRPLRSGGDNASAIPPAHGQAAFARGSASGLRDGLSRNARIAELARKDAVWWLCAVLDRMLPPVPSVSPPGDQQAPGSASSTASASEASGSAAPAPTSTASGARSCSDIANEAVYDALADLLRRTRPRMDLRNALDTGLGTLGVNGGCAPSSPPSPRELSPRASTHAQADLAAVAVADHTVLDADESMELGLEGKHQESLESEKEVGKAGTREEDLRAGRPVGTSGGTGAEMSEVERGMLLAVLERAWLGV</sequence>
<dbReference type="HOGENOM" id="CLU_395346_0_0_1"/>
<dbReference type="Proteomes" id="UP000029665">
    <property type="component" value="Unassembled WGS sequence"/>
</dbReference>